<organism evidence="1 2">
    <name type="scientific">Pseudomonas fluorescens</name>
    <dbReference type="NCBI Taxonomy" id="294"/>
    <lineage>
        <taxon>Bacteria</taxon>
        <taxon>Pseudomonadati</taxon>
        <taxon>Pseudomonadota</taxon>
        <taxon>Gammaproteobacteria</taxon>
        <taxon>Pseudomonadales</taxon>
        <taxon>Pseudomonadaceae</taxon>
        <taxon>Pseudomonas</taxon>
    </lineage>
</organism>
<dbReference type="EMBL" id="CP022313">
    <property type="protein sequence ID" value="AXJ07672.1"/>
    <property type="molecule type" value="Genomic_DNA"/>
</dbReference>
<gene>
    <name evidence="1" type="ORF">CFN16_27110</name>
</gene>
<evidence type="ECO:0000313" key="1">
    <source>
        <dbReference type="EMBL" id="AXJ07672.1"/>
    </source>
</evidence>
<name>A0A345V4M0_PSEFL</name>
<dbReference type="AlphaFoldDB" id="A0A345V4M0"/>
<proteinExistence type="predicted"/>
<accession>A0A345V4M0</accession>
<evidence type="ECO:0000313" key="2">
    <source>
        <dbReference type="Proteomes" id="UP000254535"/>
    </source>
</evidence>
<sequence length="300" mass="34064">MPAGLGNACMACYWASSFEVRRSDLLSAIEDERLRTAMGGFSVWLKARRGAQFAALNMQRYLPFLKALNGLWATLPSYAEMVAHFGAETLRRSRSVVNWLAETEGLVVDPEARENNSDQRRISTSLQHFPESIARDALHAYRQDLIGRSVKLRTVRMSLSSAMRLLQRCDETGQTLPDQQALRLLLRNRPGLHASLFGFVGFLNRHYALGLDARFNRKWMAKAAHHLAEVKLTELYAAAEGNMTAQEWIRAAMAYFHRLKLPLSSPLHYEEQAQGDQPGFTVRFGGEEYWVPGVRDRHSR</sequence>
<dbReference type="Proteomes" id="UP000254535">
    <property type="component" value="Chromosome"/>
</dbReference>
<protein>
    <submittedName>
        <fullName evidence="1">Uncharacterized protein</fullName>
    </submittedName>
</protein>
<reference evidence="1 2" key="1">
    <citation type="submission" date="2017-07" db="EMBL/GenBank/DDBJ databases">
        <title>Genome sequence of Pseudomonas NEP1.</title>
        <authorList>
            <person name="Nascimento F.X."/>
        </authorList>
    </citation>
    <scope>NUCLEOTIDE SEQUENCE [LARGE SCALE GENOMIC DNA]</scope>
    <source>
        <strain evidence="1 2">NEP1</strain>
    </source>
</reference>